<reference evidence="1 2" key="1">
    <citation type="submission" date="2019-08" db="EMBL/GenBank/DDBJ databases">
        <title>Hyperibacter terrae gen. nov., sp. nov. and Hyperibacter viscosus sp. nov., two new members in the family Rhodospirillaceae isolated from the rhizosphere of Hypericum perforatum.</title>
        <authorList>
            <person name="Noviana Z."/>
        </authorList>
    </citation>
    <scope>NUCLEOTIDE SEQUENCE [LARGE SCALE GENOMIC DNA]</scope>
    <source>
        <strain evidence="1 2">R5959</strain>
    </source>
</reference>
<accession>A0A5J6MUB2</accession>
<dbReference type="Proteomes" id="UP000325797">
    <property type="component" value="Chromosome"/>
</dbReference>
<dbReference type="AlphaFoldDB" id="A0A5J6MUB2"/>
<protein>
    <submittedName>
        <fullName evidence="1">Uncharacterized protein</fullName>
    </submittedName>
</protein>
<keyword evidence="2" id="KW-1185">Reference proteome</keyword>
<dbReference type="EMBL" id="CP042582">
    <property type="protein sequence ID" value="QEX20979.1"/>
    <property type="molecule type" value="Genomic_DNA"/>
</dbReference>
<name>A0A5J6MUB2_9PROT</name>
<proteinExistence type="predicted"/>
<evidence type="ECO:0000313" key="2">
    <source>
        <dbReference type="Proteomes" id="UP000325797"/>
    </source>
</evidence>
<sequence length="89" mass="9964">MRIAAINQQPAELHIVYEPRPDGPIIGFFKETPIAAAVLDYFGRRFTYDGVAPHRRDGSYDVKALRPGEWIVEPGLVYRLDAGRPARAA</sequence>
<dbReference type="KEGG" id="hadh:FRZ61_08990"/>
<gene>
    <name evidence="1" type="ORF">FRZ61_08990</name>
</gene>
<evidence type="ECO:0000313" key="1">
    <source>
        <dbReference type="EMBL" id="QEX20979.1"/>
    </source>
</evidence>
<organism evidence="1 2">
    <name type="scientific">Hypericibacter adhaerens</name>
    <dbReference type="NCBI Taxonomy" id="2602016"/>
    <lineage>
        <taxon>Bacteria</taxon>
        <taxon>Pseudomonadati</taxon>
        <taxon>Pseudomonadota</taxon>
        <taxon>Alphaproteobacteria</taxon>
        <taxon>Rhodospirillales</taxon>
        <taxon>Dongiaceae</taxon>
        <taxon>Hypericibacter</taxon>
    </lineage>
</organism>